<comment type="caution">
    <text evidence="1">The sequence shown here is derived from an EMBL/GenBank/DDBJ whole genome shotgun (WGS) entry which is preliminary data.</text>
</comment>
<proteinExistence type="predicted"/>
<dbReference type="OrthoDB" id="5954868at2759"/>
<keyword evidence="2" id="KW-1185">Reference proteome</keyword>
<dbReference type="AlphaFoldDB" id="A0A9P6RIH5"/>
<sequence>MGFSSLHTILALSVLVVFWLAWSNIRLREVSSINQSLRSPYGGKDDFSDMDLIQEFENSDNDRLLDPEQDLPYVTDRSTSPLETLRKSFTIVTAASSNHFCALESFLYSLSEVFEGLERTEIRPTLIVYNLGGMSNEQMAQLQYLKDNQYIDEYRDFEYEKYPAFWDISVARGEYGWKAGIIKEVADEYRGLILWLDSGNMLALDFLRYLPGYLDKFGFWSPRSSGSFRQYTHPGLPQFYGDTLEMYAQESNCNGAAIAFDASNDDIYNGLLNEWYRCSTIKECIAPVGSSRTNHRQDQAALTFLVKKMHFVEQCRYFPEHYGVTVHQDKVCRERIRAYKIMKGLDQESEIMDEEDDEEDKIMS</sequence>
<dbReference type="EMBL" id="JAAAIP010000256">
    <property type="protein sequence ID" value="KAG0321098.1"/>
    <property type="molecule type" value="Genomic_DNA"/>
</dbReference>
<name>A0A9P6RIH5_9FUNG</name>
<dbReference type="PANTHER" id="PTHR31389">
    <property type="entry name" value="LD39211P"/>
    <property type="match status" value="1"/>
</dbReference>
<dbReference type="Proteomes" id="UP000738325">
    <property type="component" value="Unassembled WGS sequence"/>
</dbReference>
<accession>A0A9P6RIH5</accession>
<dbReference type="PANTHER" id="PTHR31389:SF4">
    <property type="entry name" value="LD39211P"/>
    <property type="match status" value="1"/>
</dbReference>
<reference evidence="1" key="1">
    <citation type="journal article" date="2020" name="Fungal Divers.">
        <title>Resolving the Mortierellaceae phylogeny through synthesis of multi-gene phylogenetics and phylogenomics.</title>
        <authorList>
            <person name="Vandepol N."/>
            <person name="Liber J."/>
            <person name="Desiro A."/>
            <person name="Na H."/>
            <person name="Kennedy M."/>
            <person name="Barry K."/>
            <person name="Grigoriev I.V."/>
            <person name="Miller A.N."/>
            <person name="O'Donnell K."/>
            <person name="Stajich J.E."/>
            <person name="Bonito G."/>
        </authorList>
    </citation>
    <scope>NUCLEOTIDE SEQUENCE</scope>
    <source>
        <strain evidence="1">REB-010B</strain>
    </source>
</reference>
<gene>
    <name evidence="1" type="ORF">BGZ99_004116</name>
</gene>
<protein>
    <submittedName>
        <fullName evidence="1">Uncharacterized protein</fullName>
    </submittedName>
</protein>
<evidence type="ECO:0000313" key="2">
    <source>
        <dbReference type="Proteomes" id="UP000738325"/>
    </source>
</evidence>
<evidence type="ECO:0000313" key="1">
    <source>
        <dbReference type="EMBL" id="KAG0321098.1"/>
    </source>
</evidence>
<organism evidence="1 2">
    <name type="scientific">Dissophora globulifera</name>
    <dbReference type="NCBI Taxonomy" id="979702"/>
    <lineage>
        <taxon>Eukaryota</taxon>
        <taxon>Fungi</taxon>
        <taxon>Fungi incertae sedis</taxon>
        <taxon>Mucoromycota</taxon>
        <taxon>Mortierellomycotina</taxon>
        <taxon>Mortierellomycetes</taxon>
        <taxon>Mortierellales</taxon>
        <taxon>Mortierellaceae</taxon>
        <taxon>Dissophora</taxon>
    </lineage>
</organism>